<accession>A0A371IZ25</accession>
<dbReference type="Proteomes" id="UP000215694">
    <property type="component" value="Unassembled WGS sequence"/>
</dbReference>
<dbReference type="RefSeq" id="WP_094367511.1">
    <property type="nucleotide sequence ID" value="NZ_NOJY02000050.1"/>
</dbReference>
<name>A0A371IZ25_9FIRM</name>
<dbReference type="AlphaFoldDB" id="A0A371IZ25"/>
<proteinExistence type="predicted"/>
<evidence type="ECO:0000313" key="1">
    <source>
        <dbReference type="EMBL" id="RDY25733.1"/>
    </source>
</evidence>
<dbReference type="EMBL" id="NOJY02000050">
    <property type="protein sequence ID" value="RDY25733.1"/>
    <property type="molecule type" value="Genomic_DNA"/>
</dbReference>
<keyword evidence="2" id="KW-1185">Reference proteome</keyword>
<dbReference type="Gene3D" id="3.40.1440.10">
    <property type="entry name" value="GIY-YIG endonuclease"/>
    <property type="match status" value="1"/>
</dbReference>
<gene>
    <name evidence="1" type="ORF">CHL78_016650</name>
</gene>
<organism evidence="1 2">
    <name type="scientific">Romboutsia weinsteinii</name>
    <dbReference type="NCBI Taxonomy" id="2020949"/>
    <lineage>
        <taxon>Bacteria</taxon>
        <taxon>Bacillati</taxon>
        <taxon>Bacillota</taxon>
        <taxon>Clostridia</taxon>
        <taxon>Peptostreptococcales</taxon>
        <taxon>Peptostreptococcaceae</taxon>
        <taxon>Romboutsia</taxon>
    </lineage>
</organism>
<comment type="caution">
    <text evidence="1">The sequence shown here is derived from an EMBL/GenBank/DDBJ whole genome shotgun (WGS) entry which is preliminary data.</text>
</comment>
<protein>
    <submittedName>
        <fullName evidence="1">GIY-YIG nuclease family protein</fullName>
    </submittedName>
</protein>
<evidence type="ECO:0000313" key="2">
    <source>
        <dbReference type="Proteomes" id="UP000215694"/>
    </source>
</evidence>
<sequence>MDSKKKSRKDMILEYKERPITGGVYKITNIANRKYILVADIDLQSAKNRFDFSVKYDSVVLLKLAKDWKEYGGNQFTFEILEEIEMKDSQSRKDFKEDLKILKNMWSEKYDSTKSY</sequence>
<dbReference type="InterPro" id="IPR035901">
    <property type="entry name" value="GIY-YIG_endonuc_sf"/>
</dbReference>
<dbReference type="CDD" id="cd10451">
    <property type="entry name" value="GIY-YIG_LuxR_like"/>
    <property type="match status" value="1"/>
</dbReference>
<reference evidence="1 2" key="1">
    <citation type="journal article" date="2017" name="Genome Announc.">
        <title>Draft Genome Sequence of Romboutsia weinsteinii sp. nov. Strain CCRI-19649(T) Isolated from Surface Water.</title>
        <authorList>
            <person name="Maheux A.F."/>
            <person name="Boudreau D.K."/>
            <person name="Berube E."/>
            <person name="Boissinot M."/>
            <person name="Cantin P."/>
            <person name="Raymond F."/>
            <person name="Corbeil J."/>
            <person name="Omar R.F."/>
            <person name="Bergeron M.G."/>
        </authorList>
    </citation>
    <scope>NUCLEOTIDE SEQUENCE [LARGE SCALE GENOMIC DNA]</scope>
    <source>
        <strain evidence="1 2">CCRI-19649</strain>
    </source>
</reference>
<dbReference type="OrthoDB" id="9789954at2"/>